<evidence type="ECO:0000256" key="1">
    <source>
        <dbReference type="PROSITE-ProRule" id="PRU00047"/>
    </source>
</evidence>
<protein>
    <submittedName>
        <fullName evidence="5">CCHC-type domain-containing protein</fullName>
    </submittedName>
</protein>
<name>A0A183KT25_9TREM</name>
<dbReference type="InterPro" id="IPR000718">
    <property type="entry name" value="Peptidase_M13"/>
</dbReference>
<dbReference type="GO" id="GO:0003676">
    <property type="term" value="F:nucleic acid binding"/>
    <property type="evidence" value="ECO:0007669"/>
    <property type="project" value="InterPro"/>
</dbReference>
<dbReference type="InterPro" id="IPR024079">
    <property type="entry name" value="MetalloPept_cat_dom_sf"/>
</dbReference>
<dbReference type="SUPFAM" id="SSF55486">
    <property type="entry name" value="Metalloproteases ('zincins'), catalytic domain"/>
    <property type="match status" value="1"/>
</dbReference>
<sequence>MTSGLLHPPFLYTSQIMPEKYGILGWLLGRQIMSAVFRNEYVQNQAPYQSKCSPTASTPLRTQLCCLSEQINSERLQKENLEQLPAGINGLMLSFETYKRSLTGTRESLNEMKLFFSAFAKMVCGGLSSQIVDDDLRSSIQVYKSSYLFRANFTSVFVTYPMSDSIETHNLEDLSPVEIDTVMITKFDRSDPELWFAQLKHYFTRHNIGSEGTRYRDLTSWSDYVIPGIPSSYYNSNIPDYHIAVAMEPVMERLDMHSDFDAFEDYFESSECFKCGDIGHIQSVCNTTTAHLAATNIKCCNSDFIKSSVLNDHLSLSTISKNSVESYSSSELSETHNFCETTVSNQSTYQISHVIIPNMDFPSDSHISDEICYKSVENMLSEHNYDQKPDVVLMDADFSSDPSLCNDILNKFE</sequence>
<dbReference type="Gene3D" id="3.40.390.10">
    <property type="entry name" value="Collagenase (Catalytic Domain)"/>
    <property type="match status" value="1"/>
</dbReference>
<dbReference type="GO" id="GO:0004222">
    <property type="term" value="F:metalloendopeptidase activity"/>
    <property type="evidence" value="ECO:0007669"/>
    <property type="project" value="InterPro"/>
</dbReference>
<dbReference type="AlphaFoldDB" id="A0A183KT25"/>
<dbReference type="WBParaSite" id="SCUD_0001821701-mRNA-1">
    <property type="protein sequence ID" value="SCUD_0001821701-mRNA-1"/>
    <property type="gene ID" value="SCUD_0001821701"/>
</dbReference>
<keyword evidence="1" id="KW-0479">Metal-binding</keyword>
<reference evidence="3 4" key="2">
    <citation type="submission" date="2018-11" db="EMBL/GenBank/DDBJ databases">
        <authorList>
            <consortium name="Pathogen Informatics"/>
        </authorList>
    </citation>
    <scope>NUCLEOTIDE SEQUENCE [LARGE SCALE GENOMIC DNA]</scope>
    <source>
        <strain evidence="3">Dakar</strain>
        <strain evidence="4">Dakar, Senegal</strain>
    </source>
</reference>
<dbReference type="EMBL" id="UZAK01040760">
    <property type="protein sequence ID" value="VDP65150.1"/>
    <property type="molecule type" value="Genomic_DNA"/>
</dbReference>
<dbReference type="PROSITE" id="PS51885">
    <property type="entry name" value="NEPRILYSIN"/>
    <property type="match status" value="1"/>
</dbReference>
<dbReference type="GO" id="GO:0006508">
    <property type="term" value="P:proteolysis"/>
    <property type="evidence" value="ECO:0007669"/>
    <property type="project" value="InterPro"/>
</dbReference>
<evidence type="ECO:0000313" key="5">
    <source>
        <dbReference type="WBParaSite" id="SCUD_0001821701-mRNA-1"/>
    </source>
</evidence>
<accession>A0A183KT25</accession>
<evidence type="ECO:0000313" key="3">
    <source>
        <dbReference type="EMBL" id="VDP65150.1"/>
    </source>
</evidence>
<organism evidence="5">
    <name type="scientific">Schistosoma curassoni</name>
    <dbReference type="NCBI Taxonomy" id="6186"/>
    <lineage>
        <taxon>Eukaryota</taxon>
        <taxon>Metazoa</taxon>
        <taxon>Spiralia</taxon>
        <taxon>Lophotrochozoa</taxon>
        <taxon>Platyhelminthes</taxon>
        <taxon>Trematoda</taxon>
        <taxon>Digenea</taxon>
        <taxon>Strigeidida</taxon>
        <taxon>Schistosomatoidea</taxon>
        <taxon>Schistosomatidae</taxon>
        <taxon>Schistosoma</taxon>
    </lineage>
</organism>
<reference evidence="5" key="1">
    <citation type="submission" date="2016-06" db="UniProtKB">
        <authorList>
            <consortium name="WormBaseParasite"/>
        </authorList>
    </citation>
    <scope>IDENTIFICATION</scope>
</reference>
<keyword evidence="4" id="KW-1185">Reference proteome</keyword>
<evidence type="ECO:0000259" key="2">
    <source>
        <dbReference type="PROSITE" id="PS50158"/>
    </source>
</evidence>
<dbReference type="GO" id="GO:0008270">
    <property type="term" value="F:zinc ion binding"/>
    <property type="evidence" value="ECO:0007669"/>
    <property type="project" value="UniProtKB-KW"/>
</dbReference>
<feature type="domain" description="CCHC-type" evidence="2">
    <location>
        <begin position="272"/>
        <end position="285"/>
    </location>
</feature>
<proteinExistence type="predicted"/>
<keyword evidence="1" id="KW-0862">Zinc</keyword>
<dbReference type="PROSITE" id="PS50158">
    <property type="entry name" value="ZF_CCHC"/>
    <property type="match status" value="1"/>
</dbReference>
<gene>
    <name evidence="3" type="ORF">SCUD_LOCUS18215</name>
</gene>
<dbReference type="Proteomes" id="UP000279833">
    <property type="component" value="Unassembled WGS sequence"/>
</dbReference>
<evidence type="ECO:0000313" key="4">
    <source>
        <dbReference type="Proteomes" id="UP000279833"/>
    </source>
</evidence>
<keyword evidence="1" id="KW-0863">Zinc-finger</keyword>
<dbReference type="InterPro" id="IPR001878">
    <property type="entry name" value="Znf_CCHC"/>
</dbReference>